<protein>
    <submittedName>
        <fullName evidence="2">Uncharacterized protein</fullName>
    </submittedName>
</protein>
<comment type="caution">
    <text evidence="2">The sequence shown here is derived from an EMBL/GenBank/DDBJ whole genome shotgun (WGS) entry which is preliminary data.</text>
</comment>
<proteinExistence type="predicted"/>
<keyword evidence="3" id="KW-1185">Reference proteome</keyword>
<evidence type="ECO:0000313" key="2">
    <source>
        <dbReference type="EMBL" id="KAK2950675.1"/>
    </source>
</evidence>
<dbReference type="Proteomes" id="UP001281761">
    <property type="component" value="Unassembled WGS sequence"/>
</dbReference>
<feature type="region of interest" description="Disordered" evidence="1">
    <location>
        <begin position="137"/>
        <end position="158"/>
    </location>
</feature>
<name>A0ABQ9XGY6_9EUKA</name>
<dbReference type="EMBL" id="JARBJD010000131">
    <property type="protein sequence ID" value="KAK2950675.1"/>
    <property type="molecule type" value="Genomic_DNA"/>
</dbReference>
<reference evidence="2 3" key="1">
    <citation type="journal article" date="2022" name="bioRxiv">
        <title>Genomics of Preaxostyla Flagellates Illuminates Evolutionary Transitions and the Path Towards Mitochondrial Loss.</title>
        <authorList>
            <person name="Novak L.V.F."/>
            <person name="Treitli S.C."/>
            <person name="Pyrih J."/>
            <person name="Halakuc P."/>
            <person name="Pipaliya S.V."/>
            <person name="Vacek V."/>
            <person name="Brzon O."/>
            <person name="Soukal P."/>
            <person name="Eme L."/>
            <person name="Dacks J.B."/>
            <person name="Karnkowska A."/>
            <person name="Elias M."/>
            <person name="Hampl V."/>
        </authorList>
    </citation>
    <scope>NUCLEOTIDE SEQUENCE [LARGE SCALE GENOMIC DNA]</scope>
    <source>
        <strain evidence="2">NAU3</strain>
        <tissue evidence="2">Gut</tissue>
    </source>
</reference>
<gene>
    <name evidence="2" type="ORF">BLNAU_14346</name>
</gene>
<evidence type="ECO:0000313" key="3">
    <source>
        <dbReference type="Proteomes" id="UP001281761"/>
    </source>
</evidence>
<evidence type="ECO:0000256" key="1">
    <source>
        <dbReference type="SAM" id="MobiDB-lite"/>
    </source>
</evidence>
<sequence>MADLIPQLINTLNPLSLSFVTAENIHMCLIYCITCFLWLATPPGLEDLGIEDHDGQLAVHETVLKQVLIPSEEYIWHLCLNRLSIVDGLLSMRFMSLLAQLLRISSYYQPTMDFVLRIPLLGIEIGPCCPSQEDDNTNKSLATLLPPPASSRHIQNVL</sequence>
<organism evidence="2 3">
    <name type="scientific">Blattamonas nauphoetae</name>
    <dbReference type="NCBI Taxonomy" id="2049346"/>
    <lineage>
        <taxon>Eukaryota</taxon>
        <taxon>Metamonada</taxon>
        <taxon>Preaxostyla</taxon>
        <taxon>Oxymonadida</taxon>
        <taxon>Blattamonas</taxon>
    </lineage>
</organism>
<accession>A0ABQ9XGY6</accession>